<dbReference type="InterPro" id="IPR011009">
    <property type="entry name" value="Kinase-like_dom_sf"/>
</dbReference>
<evidence type="ECO:0000259" key="1">
    <source>
        <dbReference type="PROSITE" id="PS50011"/>
    </source>
</evidence>
<organism evidence="2 3">
    <name type="scientific">Salmo salar</name>
    <name type="common">Atlantic salmon</name>
    <dbReference type="NCBI Taxonomy" id="8030"/>
    <lineage>
        <taxon>Eukaryota</taxon>
        <taxon>Metazoa</taxon>
        <taxon>Chordata</taxon>
        <taxon>Craniata</taxon>
        <taxon>Vertebrata</taxon>
        <taxon>Euteleostomi</taxon>
        <taxon>Actinopterygii</taxon>
        <taxon>Neopterygii</taxon>
        <taxon>Teleostei</taxon>
        <taxon>Protacanthopterygii</taxon>
        <taxon>Salmoniformes</taxon>
        <taxon>Salmonidae</taxon>
        <taxon>Salmoninae</taxon>
        <taxon>Salmo</taxon>
    </lineage>
</organism>
<protein>
    <submittedName>
        <fullName evidence="3">Serine/threonine-protein kinase/endoribonuclease IRE1-like isoform X1</fullName>
    </submittedName>
</protein>
<dbReference type="Proteomes" id="UP001652741">
    <property type="component" value="Chromosome ssa06"/>
</dbReference>
<dbReference type="PANTHER" id="PTHR13954:SF6">
    <property type="entry name" value="NON-SPECIFIC SERINE_THREONINE PROTEIN KINASE"/>
    <property type="match status" value="1"/>
</dbReference>
<dbReference type="PANTHER" id="PTHR13954">
    <property type="entry name" value="IRE1-RELATED"/>
    <property type="match status" value="1"/>
</dbReference>
<sequence>MENLRDFSSWNIGPTLYIPRLECLGFISALILGCLFQCFTKENPFDLRGLKPVMLLQQTMIGLKHLHSHKIVHRDVKPHNILLKDHSGSVTVKISDFGMSKQLVDGRQSYSMRSGALGTMGWNAPEVLDESRKVNPIYVNSGCIKEGSSEIFSMP</sequence>
<dbReference type="GO" id="GO:0070059">
    <property type="term" value="P:intrinsic apoptotic signaling pathway in response to endoplasmic reticulum stress"/>
    <property type="evidence" value="ECO:0007669"/>
    <property type="project" value="TreeGrafter"/>
</dbReference>
<dbReference type="KEGG" id="sasa:106606684"/>
<dbReference type="SUPFAM" id="SSF56112">
    <property type="entry name" value="Protein kinase-like (PK-like)"/>
    <property type="match status" value="1"/>
</dbReference>
<dbReference type="GO" id="GO:0005524">
    <property type="term" value="F:ATP binding"/>
    <property type="evidence" value="ECO:0007669"/>
    <property type="project" value="InterPro"/>
</dbReference>
<dbReference type="SMART" id="SM00220">
    <property type="entry name" value="S_TKc"/>
    <property type="match status" value="1"/>
</dbReference>
<dbReference type="GO" id="GO:0004674">
    <property type="term" value="F:protein serine/threonine kinase activity"/>
    <property type="evidence" value="ECO:0007669"/>
    <property type="project" value="InterPro"/>
</dbReference>
<dbReference type="InterPro" id="IPR008271">
    <property type="entry name" value="Ser/Thr_kinase_AS"/>
</dbReference>
<dbReference type="PROSITE" id="PS00108">
    <property type="entry name" value="PROTEIN_KINASE_ST"/>
    <property type="match status" value="1"/>
</dbReference>
<name>A0A1S3S2G4_SALSA</name>
<evidence type="ECO:0000313" key="2">
    <source>
        <dbReference type="Proteomes" id="UP001652741"/>
    </source>
</evidence>
<gene>
    <name evidence="3" type="primary">LOC106606684</name>
</gene>
<dbReference type="PROSITE" id="PS51257">
    <property type="entry name" value="PROKAR_LIPOPROTEIN"/>
    <property type="match status" value="1"/>
</dbReference>
<dbReference type="InterPro" id="IPR045133">
    <property type="entry name" value="IRE1/2-like"/>
</dbReference>
<dbReference type="PROSITE" id="PS50011">
    <property type="entry name" value="PROTEIN_KINASE_DOM"/>
    <property type="match status" value="1"/>
</dbReference>
<dbReference type="GO" id="GO:0036498">
    <property type="term" value="P:IRE1-mediated unfolded protein response"/>
    <property type="evidence" value="ECO:0007669"/>
    <property type="project" value="TreeGrafter"/>
</dbReference>
<dbReference type="Pfam" id="PF00069">
    <property type="entry name" value="Pkinase"/>
    <property type="match status" value="1"/>
</dbReference>
<accession>A0A1S3S2G4</accession>
<dbReference type="GO" id="GO:1990604">
    <property type="term" value="C:IRE1-TRAF2-ASK1 complex"/>
    <property type="evidence" value="ECO:0007669"/>
    <property type="project" value="TreeGrafter"/>
</dbReference>
<dbReference type="GO" id="GO:0004521">
    <property type="term" value="F:RNA endonuclease activity"/>
    <property type="evidence" value="ECO:0007669"/>
    <property type="project" value="InterPro"/>
</dbReference>
<feature type="domain" description="Protein kinase" evidence="1">
    <location>
        <begin position="1"/>
        <end position="155"/>
    </location>
</feature>
<dbReference type="InterPro" id="IPR000719">
    <property type="entry name" value="Prot_kinase_dom"/>
</dbReference>
<dbReference type="GO" id="GO:0051082">
    <property type="term" value="F:unfolded protein binding"/>
    <property type="evidence" value="ECO:0007669"/>
    <property type="project" value="TreeGrafter"/>
</dbReference>
<dbReference type="Gene3D" id="1.10.510.10">
    <property type="entry name" value="Transferase(Phosphotransferase) domain 1"/>
    <property type="match status" value="1"/>
</dbReference>
<evidence type="ECO:0000313" key="3">
    <source>
        <dbReference type="RefSeq" id="XP_014058502.2"/>
    </source>
</evidence>
<dbReference type="RefSeq" id="XP_014058502.2">
    <property type="nucleotide sequence ID" value="XM_014203027.2"/>
</dbReference>
<proteinExistence type="predicted"/>
<dbReference type="AlphaFoldDB" id="A0A1S3S2G4"/>
<keyword evidence="2" id="KW-1185">Reference proteome</keyword>
<reference evidence="3" key="1">
    <citation type="submission" date="2025-08" db="UniProtKB">
        <authorList>
            <consortium name="RefSeq"/>
        </authorList>
    </citation>
    <scope>IDENTIFICATION</scope>
</reference>
<dbReference type="GeneID" id="106606684"/>